<proteinExistence type="predicted"/>
<keyword evidence="3" id="KW-1185">Reference proteome</keyword>
<reference evidence="2 3" key="1">
    <citation type="journal article" date="2019" name="Environ. Microbiol.">
        <title>Species interactions and distinct microbial communities in high Arctic permafrost affected cryosols are associated with the CH4 and CO2 gas fluxes.</title>
        <authorList>
            <person name="Altshuler I."/>
            <person name="Hamel J."/>
            <person name="Turney S."/>
            <person name="Magnuson E."/>
            <person name="Levesque R."/>
            <person name="Greer C."/>
            <person name="Whyte L.G."/>
        </authorList>
    </citation>
    <scope>NUCLEOTIDE SEQUENCE [LARGE SCALE GENOMIC DNA]</scope>
    <source>
        <strain evidence="2 3">E6.1</strain>
    </source>
</reference>
<dbReference type="InterPro" id="IPR052919">
    <property type="entry name" value="TA_system_RNase"/>
</dbReference>
<evidence type="ECO:0000259" key="1">
    <source>
        <dbReference type="Pfam" id="PF01850"/>
    </source>
</evidence>
<dbReference type="PANTHER" id="PTHR36173:SF1">
    <property type="entry name" value="RIBONUCLEASE VAPC22"/>
    <property type="match status" value="1"/>
</dbReference>
<dbReference type="RefSeq" id="WP_140852279.1">
    <property type="nucleotide sequence ID" value="NZ_RCZC01000009.1"/>
</dbReference>
<feature type="domain" description="PIN" evidence="1">
    <location>
        <begin position="2"/>
        <end position="122"/>
    </location>
</feature>
<protein>
    <submittedName>
        <fullName evidence="2">PIN domain-containing protein</fullName>
    </submittedName>
</protein>
<gene>
    <name evidence="2" type="ORF">EAH76_21295</name>
</gene>
<dbReference type="Gene3D" id="3.40.50.1010">
    <property type="entry name" value="5'-nuclease"/>
    <property type="match status" value="1"/>
</dbReference>
<evidence type="ECO:0000313" key="3">
    <source>
        <dbReference type="Proteomes" id="UP000319931"/>
    </source>
</evidence>
<comment type="caution">
    <text evidence="2">The sequence shown here is derived from an EMBL/GenBank/DDBJ whole genome shotgun (WGS) entry which is preliminary data.</text>
</comment>
<dbReference type="PANTHER" id="PTHR36173">
    <property type="entry name" value="RIBONUCLEASE VAPC16-RELATED"/>
    <property type="match status" value="1"/>
</dbReference>
<dbReference type="InterPro" id="IPR002716">
    <property type="entry name" value="PIN_dom"/>
</dbReference>
<accession>A0A502FGB3</accession>
<dbReference type="EMBL" id="RCZC01000009">
    <property type="protein sequence ID" value="TPG48336.1"/>
    <property type="molecule type" value="Genomic_DNA"/>
</dbReference>
<dbReference type="InterPro" id="IPR029060">
    <property type="entry name" value="PIN-like_dom_sf"/>
</dbReference>
<evidence type="ECO:0000313" key="2">
    <source>
        <dbReference type="EMBL" id="TPG48336.1"/>
    </source>
</evidence>
<dbReference type="Proteomes" id="UP000319931">
    <property type="component" value="Unassembled WGS sequence"/>
</dbReference>
<dbReference type="InterPro" id="IPR041705">
    <property type="entry name" value="PIN_Sll0205"/>
</dbReference>
<dbReference type="AlphaFoldDB" id="A0A502FGB3"/>
<dbReference type="Pfam" id="PF01850">
    <property type="entry name" value="PIN"/>
    <property type="match status" value="1"/>
</dbReference>
<dbReference type="CDD" id="cd09872">
    <property type="entry name" value="PIN_Sll0205-like"/>
    <property type="match status" value="1"/>
</dbReference>
<organism evidence="2 3">
    <name type="scientific">Sphingomonas glacialis</name>
    <dbReference type="NCBI Taxonomy" id="658225"/>
    <lineage>
        <taxon>Bacteria</taxon>
        <taxon>Pseudomonadati</taxon>
        <taxon>Pseudomonadota</taxon>
        <taxon>Alphaproteobacteria</taxon>
        <taxon>Sphingomonadales</taxon>
        <taxon>Sphingomonadaceae</taxon>
        <taxon>Sphingomonas</taxon>
    </lineage>
</organism>
<sequence length="134" mass="14685">MVLLDTQVLVWLAFGIDRLGTVARDTIARTSERRMSAMVGWELAMLLDKGRLTLEQPLDIWMRTVETRMDLIEVPVTAAIGRDAGSLQGDIHGDPCDRIMIATARALACPLVTSDAAILRYAAAGHVKAIDARR</sequence>
<name>A0A502FGB3_9SPHN</name>
<dbReference type="SUPFAM" id="SSF88723">
    <property type="entry name" value="PIN domain-like"/>
    <property type="match status" value="1"/>
</dbReference>
<dbReference type="OrthoDB" id="9798990at2"/>